<proteinExistence type="predicted"/>
<reference evidence="2" key="1">
    <citation type="journal article" date="2014" name="Int. J. Syst. Evol. Microbiol.">
        <title>Complete genome sequence of Corynebacterium casei LMG S-19264T (=DSM 44701T), isolated from a smear-ripened cheese.</title>
        <authorList>
            <consortium name="US DOE Joint Genome Institute (JGI-PGF)"/>
            <person name="Walter F."/>
            <person name="Albersmeier A."/>
            <person name="Kalinowski J."/>
            <person name="Ruckert C."/>
        </authorList>
    </citation>
    <scope>NUCLEOTIDE SEQUENCE</scope>
    <source>
        <strain evidence="2">CGMCC 1.10859</strain>
    </source>
</reference>
<keyword evidence="4" id="KW-1185">Reference proteome</keyword>
<dbReference type="AlphaFoldDB" id="A0AAN4USL6"/>
<evidence type="ECO:0000313" key="3">
    <source>
        <dbReference type="EMBL" id="SDX12103.1"/>
    </source>
</evidence>
<evidence type="ECO:0000313" key="4">
    <source>
        <dbReference type="Proteomes" id="UP000199541"/>
    </source>
</evidence>
<protein>
    <submittedName>
        <fullName evidence="2">Uncharacterized protein</fullName>
    </submittedName>
</protein>
<dbReference type="Proteomes" id="UP000199541">
    <property type="component" value="Unassembled WGS sequence"/>
</dbReference>
<accession>A0AAN4USL6</accession>
<organism evidence="2 5">
    <name type="scientific">Allgaiera indica</name>
    <dbReference type="NCBI Taxonomy" id="765699"/>
    <lineage>
        <taxon>Bacteria</taxon>
        <taxon>Pseudomonadati</taxon>
        <taxon>Pseudomonadota</taxon>
        <taxon>Alphaproteobacteria</taxon>
        <taxon>Rhodobacterales</taxon>
        <taxon>Paracoccaceae</taxon>
        <taxon>Allgaiera</taxon>
    </lineage>
</organism>
<dbReference type="EMBL" id="BNAB01000011">
    <property type="protein sequence ID" value="GHE03062.1"/>
    <property type="molecule type" value="Genomic_DNA"/>
</dbReference>
<reference evidence="3 4" key="2">
    <citation type="submission" date="2016-10" db="EMBL/GenBank/DDBJ databases">
        <authorList>
            <person name="Varghese N."/>
            <person name="Submissions S."/>
        </authorList>
    </citation>
    <scope>NUCLEOTIDE SEQUENCE [LARGE SCALE GENOMIC DNA]</scope>
    <source>
        <strain evidence="3 4">DSM 24802</strain>
    </source>
</reference>
<sequence>MKTERRWMKWVLDETAKDQPAMPWQRGQRSKPETLRQMPVAEPAQAFAAE</sequence>
<reference evidence="2" key="3">
    <citation type="submission" date="2023-06" db="EMBL/GenBank/DDBJ databases">
        <authorList>
            <person name="Sun Q."/>
            <person name="Zhou Y."/>
        </authorList>
    </citation>
    <scope>NUCLEOTIDE SEQUENCE</scope>
    <source>
        <strain evidence="2">CGMCC 1.10859</strain>
    </source>
</reference>
<evidence type="ECO:0000313" key="5">
    <source>
        <dbReference type="Proteomes" id="UP000634647"/>
    </source>
</evidence>
<evidence type="ECO:0000313" key="2">
    <source>
        <dbReference type="EMBL" id="GHE03062.1"/>
    </source>
</evidence>
<dbReference type="Proteomes" id="UP000634647">
    <property type="component" value="Unassembled WGS sequence"/>
</dbReference>
<comment type="caution">
    <text evidence="2">The sequence shown here is derived from an EMBL/GenBank/DDBJ whole genome shotgun (WGS) entry which is preliminary data.</text>
</comment>
<feature type="region of interest" description="Disordered" evidence="1">
    <location>
        <begin position="17"/>
        <end position="50"/>
    </location>
</feature>
<gene>
    <name evidence="2" type="ORF">GCM10008024_24940</name>
    <name evidence="3" type="ORF">SAMN05444006_11069</name>
</gene>
<evidence type="ECO:0000256" key="1">
    <source>
        <dbReference type="SAM" id="MobiDB-lite"/>
    </source>
</evidence>
<dbReference type="EMBL" id="FNOB01000010">
    <property type="protein sequence ID" value="SDX12103.1"/>
    <property type="molecule type" value="Genomic_DNA"/>
</dbReference>
<dbReference type="RefSeq" id="WP_160169200.1">
    <property type="nucleotide sequence ID" value="NZ_BNAB01000011.1"/>
</dbReference>
<name>A0AAN4USL6_9RHOB</name>